<sequence length="221" mass="25549">MYSNHLKARRRRLVWFSIFSFSFLALLFFRDHRDHVRHPPLTSDHGNYYRPGESSKFAVGSTVTNRELVQEAFRLRHYKLFNGRLGSNKDEVLRYRIKKTHLDQPPPLGSAYERREESPTERPSSDDINQSQAGAGEYGVVKGQADNDKNSVGDDDYEYFYAKPGSLRDKILLEDYGVNVYPPPSKKKSWKPWSFDLDPPRPPLPKPEHAYVPDNAPPNLV</sequence>
<evidence type="ECO:0000256" key="1">
    <source>
        <dbReference type="SAM" id="MobiDB-lite"/>
    </source>
</evidence>
<keyword evidence="2" id="KW-0812">Transmembrane</keyword>
<evidence type="ECO:0000313" key="3">
    <source>
        <dbReference type="EMBL" id="GJJ71870.1"/>
    </source>
</evidence>
<evidence type="ECO:0000256" key="2">
    <source>
        <dbReference type="SAM" id="Phobius"/>
    </source>
</evidence>
<reference evidence="3" key="2">
    <citation type="journal article" date="2022" name="Microbiol. Resour. Announc.">
        <title>Whole-Genome Sequence of Entomortierella parvispora E1425, a Mucoromycotan Fungus Associated with Burkholderiaceae-Related Endosymbiotic Bacteria.</title>
        <authorList>
            <person name="Herlambang A."/>
            <person name="Guo Y."/>
            <person name="Takashima Y."/>
            <person name="Narisawa K."/>
            <person name="Ohta H."/>
            <person name="Nishizawa T."/>
        </authorList>
    </citation>
    <scope>NUCLEOTIDE SEQUENCE</scope>
    <source>
        <strain evidence="3">E1425</strain>
    </source>
</reference>
<feature type="compositionally biased region" description="Basic and acidic residues" evidence="1">
    <location>
        <begin position="112"/>
        <end position="125"/>
    </location>
</feature>
<feature type="region of interest" description="Disordered" evidence="1">
    <location>
        <begin position="137"/>
        <end position="156"/>
    </location>
</feature>
<feature type="region of interest" description="Disordered" evidence="1">
    <location>
        <begin position="181"/>
        <end position="221"/>
    </location>
</feature>
<evidence type="ECO:0000313" key="4">
    <source>
        <dbReference type="Proteomes" id="UP000827284"/>
    </source>
</evidence>
<protein>
    <submittedName>
        <fullName evidence="3">Uncharacterized protein</fullName>
    </submittedName>
</protein>
<feature type="transmembrane region" description="Helical" evidence="2">
    <location>
        <begin position="12"/>
        <end position="29"/>
    </location>
</feature>
<dbReference type="AlphaFoldDB" id="A0A9P3H8A8"/>
<keyword evidence="2" id="KW-0472">Membrane</keyword>
<gene>
    <name evidence="3" type="ORF">EMPS_04227</name>
</gene>
<comment type="caution">
    <text evidence="3">The sequence shown here is derived from an EMBL/GenBank/DDBJ whole genome shotgun (WGS) entry which is preliminary data.</text>
</comment>
<accession>A0A9P3H8A8</accession>
<feature type="region of interest" description="Disordered" evidence="1">
    <location>
        <begin position="98"/>
        <end position="132"/>
    </location>
</feature>
<keyword evidence="4" id="KW-1185">Reference proteome</keyword>
<proteinExistence type="predicted"/>
<name>A0A9P3H8A8_9FUNG</name>
<dbReference type="Proteomes" id="UP000827284">
    <property type="component" value="Unassembled WGS sequence"/>
</dbReference>
<organism evidence="3 4">
    <name type="scientific">Entomortierella parvispora</name>
    <dbReference type="NCBI Taxonomy" id="205924"/>
    <lineage>
        <taxon>Eukaryota</taxon>
        <taxon>Fungi</taxon>
        <taxon>Fungi incertae sedis</taxon>
        <taxon>Mucoromycota</taxon>
        <taxon>Mortierellomycotina</taxon>
        <taxon>Mortierellomycetes</taxon>
        <taxon>Mortierellales</taxon>
        <taxon>Mortierellaceae</taxon>
        <taxon>Entomortierella</taxon>
    </lineage>
</organism>
<reference evidence="3" key="1">
    <citation type="submission" date="2021-11" db="EMBL/GenBank/DDBJ databases">
        <authorList>
            <person name="Herlambang A."/>
            <person name="Guo Y."/>
            <person name="Takashima Y."/>
            <person name="Nishizawa T."/>
        </authorList>
    </citation>
    <scope>NUCLEOTIDE SEQUENCE</scope>
    <source>
        <strain evidence="3">E1425</strain>
    </source>
</reference>
<dbReference type="OrthoDB" id="10638913at2759"/>
<dbReference type="EMBL" id="BQFW01000006">
    <property type="protein sequence ID" value="GJJ71870.1"/>
    <property type="molecule type" value="Genomic_DNA"/>
</dbReference>
<keyword evidence="2" id="KW-1133">Transmembrane helix</keyword>